<accession>A0A9W5QWP6</accession>
<dbReference type="Proteomes" id="UP000014009">
    <property type="component" value="Unassembled WGS sequence"/>
</dbReference>
<dbReference type="AlphaFoldDB" id="A0A9W5QWP6"/>
<dbReference type="Gene3D" id="2.170.15.10">
    <property type="entry name" value="Proaerolysin, chain A, domain 3"/>
    <property type="match status" value="1"/>
</dbReference>
<gene>
    <name evidence="1" type="ORF">IGM_02011</name>
</gene>
<dbReference type="Pfam" id="PF03318">
    <property type="entry name" value="ETX_MTX2"/>
    <property type="match status" value="1"/>
</dbReference>
<dbReference type="CDD" id="cd20223">
    <property type="entry name" value="PFM_epsilon-toxin-like"/>
    <property type="match status" value="1"/>
</dbReference>
<proteinExistence type="predicted"/>
<dbReference type="SUPFAM" id="SSF56973">
    <property type="entry name" value="Aerolisin/ETX pore-forming domain"/>
    <property type="match status" value="1"/>
</dbReference>
<dbReference type="InterPro" id="IPR004991">
    <property type="entry name" value="Aerolysin-like"/>
</dbReference>
<organism evidence="1 2">
    <name type="scientific">Bacillus cereus HuB4-4</name>
    <dbReference type="NCBI Taxonomy" id="1053211"/>
    <lineage>
        <taxon>Bacteria</taxon>
        <taxon>Bacillati</taxon>
        <taxon>Bacillota</taxon>
        <taxon>Bacilli</taxon>
        <taxon>Bacillales</taxon>
        <taxon>Bacillaceae</taxon>
        <taxon>Bacillus</taxon>
        <taxon>Bacillus cereus group</taxon>
    </lineage>
</organism>
<dbReference type="RefSeq" id="WP_016098181.1">
    <property type="nucleotide sequence ID" value="NZ_KB976537.1"/>
</dbReference>
<evidence type="ECO:0008006" key="3">
    <source>
        <dbReference type="Google" id="ProtNLM"/>
    </source>
</evidence>
<name>A0A9W5QWP6_BACCE</name>
<evidence type="ECO:0000313" key="2">
    <source>
        <dbReference type="Proteomes" id="UP000014009"/>
    </source>
</evidence>
<sequence length="343" mass="37978">MKEKTKLISKKIVAKSSIIALTTSVILILPELTKADSNNILNKGSEQIQRMTVSLNRDDVRGFEDLLQSYKDPFMCTLYESVDYDIAATPNIGINFLYSQRPSYDIELDTRYPDTEDSLYVGIANLSHSGGTGEQILYSQSFSKTITETLTTSTTHGAKVGAKAGAKFKVPLVAEANGELSAEYNFANAGTSSSTQTMTYTAPSQPVKLQPGETAKVTAHLKTFQSTGKVKLRTTYKGTLAIDYKDLSGEPQQITPGMGQWIRFMHSLHNGPESFKEYLGYTLKNEDEAYQYGYGTYSVTYGTKFGVKVDIFKNTNNKNKSKFTATPIRSYSYEVTPELIKSN</sequence>
<evidence type="ECO:0000313" key="1">
    <source>
        <dbReference type="EMBL" id="EOP91365.1"/>
    </source>
</evidence>
<dbReference type="EMBL" id="AHEF01000039">
    <property type="protein sequence ID" value="EOP91365.1"/>
    <property type="molecule type" value="Genomic_DNA"/>
</dbReference>
<reference evidence="1 2" key="1">
    <citation type="submission" date="2012-12" db="EMBL/GenBank/DDBJ databases">
        <title>The Genome Sequence of Bacillus cereus HuB4-4.</title>
        <authorList>
            <consortium name="The Broad Institute Genome Sequencing Platform"/>
            <consortium name="The Broad Institute Genome Sequencing Center for Infectious Disease"/>
            <person name="Feldgarden M."/>
            <person name="Van der Auwera G.A."/>
            <person name="Mahillon J."/>
            <person name="Duprez V."/>
            <person name="Timmery S."/>
            <person name="Mattelet C."/>
            <person name="Dierick K."/>
            <person name="Sun M."/>
            <person name="Yu Z."/>
            <person name="Zhu L."/>
            <person name="Hu X."/>
            <person name="Shank E.B."/>
            <person name="Swiecicka I."/>
            <person name="Hansen B.M."/>
            <person name="Andrup L."/>
            <person name="Walker B."/>
            <person name="Young S.K."/>
            <person name="Zeng Q."/>
            <person name="Gargeya S."/>
            <person name="Fitzgerald M."/>
            <person name="Haas B."/>
            <person name="Abouelleil A."/>
            <person name="Alvarado L."/>
            <person name="Arachchi H.M."/>
            <person name="Berlin A.M."/>
            <person name="Chapman S.B."/>
            <person name="Dewar J."/>
            <person name="Goldberg J."/>
            <person name="Griggs A."/>
            <person name="Gujja S."/>
            <person name="Hansen M."/>
            <person name="Howarth C."/>
            <person name="Imamovic A."/>
            <person name="Larimer J."/>
            <person name="McCowan C."/>
            <person name="Murphy C."/>
            <person name="Neiman D."/>
            <person name="Pearson M."/>
            <person name="Priest M."/>
            <person name="Roberts A."/>
            <person name="Saif S."/>
            <person name="Shea T."/>
            <person name="Sisk P."/>
            <person name="Sykes S."/>
            <person name="Wortman J."/>
            <person name="Nusbaum C."/>
            <person name="Birren B."/>
        </authorList>
    </citation>
    <scope>NUCLEOTIDE SEQUENCE [LARGE SCALE GENOMIC DNA]</scope>
    <source>
        <strain evidence="1 2">HuB4-4</strain>
    </source>
</reference>
<comment type="caution">
    <text evidence="1">The sequence shown here is derived from an EMBL/GenBank/DDBJ whole genome shotgun (WGS) entry which is preliminary data.</text>
</comment>
<protein>
    <recommendedName>
        <fullName evidence="3">Toxin ETX/toxin MTX2</fullName>
    </recommendedName>
</protein>